<dbReference type="EMBL" id="CP003108">
    <property type="protein sequence ID" value="AET69732.1"/>
    <property type="molecule type" value="Genomic_DNA"/>
</dbReference>
<name>G7WJ07_DESOD</name>
<dbReference type="AlphaFoldDB" id="G7WJ07"/>
<reference evidence="1 2" key="2">
    <citation type="journal article" date="2012" name="J. Bacteriol.">
        <title>Complete genome sequences of Desulfosporosinus orientis DSM765T, Desulfosporosinus youngiae DSM17734T, Desulfosporosinus meridiei DSM13257T, and Desulfosporosinus acidiphilus DSM22704T.</title>
        <authorList>
            <person name="Pester M."/>
            <person name="Brambilla E."/>
            <person name="Alazard D."/>
            <person name="Rattei T."/>
            <person name="Weinmaier T."/>
            <person name="Han J."/>
            <person name="Lucas S."/>
            <person name="Lapidus A."/>
            <person name="Cheng J.F."/>
            <person name="Goodwin L."/>
            <person name="Pitluck S."/>
            <person name="Peters L."/>
            <person name="Ovchinnikova G."/>
            <person name="Teshima H."/>
            <person name="Detter J.C."/>
            <person name="Han C.S."/>
            <person name="Tapia R."/>
            <person name="Land M.L."/>
            <person name="Hauser L."/>
            <person name="Kyrpides N.C."/>
            <person name="Ivanova N.N."/>
            <person name="Pagani I."/>
            <person name="Huntmann M."/>
            <person name="Wei C.L."/>
            <person name="Davenport K.W."/>
            <person name="Daligault H."/>
            <person name="Chain P.S."/>
            <person name="Chen A."/>
            <person name="Mavromatis K."/>
            <person name="Markowitz V."/>
            <person name="Szeto E."/>
            <person name="Mikhailova N."/>
            <person name="Pati A."/>
            <person name="Wagner M."/>
            <person name="Woyke T."/>
            <person name="Ollivier B."/>
            <person name="Klenk H.P."/>
            <person name="Spring S."/>
            <person name="Loy A."/>
        </authorList>
    </citation>
    <scope>NUCLEOTIDE SEQUENCE [LARGE SCALE GENOMIC DNA]</scope>
    <source>
        <strain evidence="2">ATCC 19365 / DSM 765 / NCIMB 8382 / VKM B-1628</strain>
    </source>
</reference>
<dbReference type="KEGG" id="dor:Desor_4302"/>
<dbReference type="HOGENOM" id="CLU_3403181_0_0_9"/>
<dbReference type="Proteomes" id="UP000006346">
    <property type="component" value="Chromosome"/>
</dbReference>
<keyword evidence="2" id="KW-1185">Reference proteome</keyword>
<proteinExistence type="predicted"/>
<reference evidence="2" key="1">
    <citation type="submission" date="2011-11" db="EMBL/GenBank/DDBJ databases">
        <title>Complete sequence of Desulfosporosinus orientis DSM 765.</title>
        <authorList>
            <person name="Lucas S."/>
            <person name="Han J."/>
            <person name="Lapidus A."/>
            <person name="Cheng J.-F."/>
            <person name="Goodwin L."/>
            <person name="Pitluck S."/>
            <person name="Peters L."/>
            <person name="Ovchinnikova G."/>
            <person name="Teshima H."/>
            <person name="Detter J.C."/>
            <person name="Han C."/>
            <person name="Tapia R."/>
            <person name="Land M."/>
            <person name="Hauser L."/>
            <person name="Kyrpides N."/>
            <person name="Ivanova N."/>
            <person name="Pagani I."/>
            <person name="Pester M."/>
            <person name="Spring S."/>
            <person name="Ollivier B."/>
            <person name="Rattei T."/>
            <person name="Klenk H.-P."/>
            <person name="Wagner M."/>
            <person name="Loy A."/>
            <person name="Woyke T."/>
        </authorList>
    </citation>
    <scope>NUCLEOTIDE SEQUENCE [LARGE SCALE GENOMIC DNA]</scope>
    <source>
        <strain evidence="2">ATCC 19365 / DSM 765 / NCIMB 8382 / VKM B-1628</strain>
    </source>
</reference>
<protein>
    <submittedName>
        <fullName evidence="1">Uncharacterized protein</fullName>
    </submittedName>
</protein>
<evidence type="ECO:0000313" key="2">
    <source>
        <dbReference type="Proteomes" id="UP000006346"/>
    </source>
</evidence>
<accession>G7WJ07</accession>
<organism evidence="1 2">
    <name type="scientific">Desulfosporosinus orientis (strain ATCC 19365 / DSM 765 / NCIMB 8382 / VKM B-1628 / Singapore I)</name>
    <name type="common">Desulfotomaculum orientis</name>
    <dbReference type="NCBI Taxonomy" id="768706"/>
    <lineage>
        <taxon>Bacteria</taxon>
        <taxon>Bacillati</taxon>
        <taxon>Bacillota</taxon>
        <taxon>Clostridia</taxon>
        <taxon>Eubacteriales</taxon>
        <taxon>Desulfitobacteriaceae</taxon>
        <taxon>Desulfosporosinus</taxon>
    </lineage>
</organism>
<evidence type="ECO:0000313" key="1">
    <source>
        <dbReference type="EMBL" id="AET69732.1"/>
    </source>
</evidence>
<sequence>MKRRLASINNDTDNFPDYLLKLIDQVIANK</sequence>
<gene>
    <name evidence="1" type="ordered locus">Desor_4302</name>
</gene>